<evidence type="ECO:0000313" key="1">
    <source>
        <dbReference type="EMBL" id="HIX51584.1"/>
    </source>
</evidence>
<gene>
    <name evidence="1" type="ORF">IAA28_02115</name>
</gene>
<name>A0A9D1W2W6_9FIRM</name>
<protein>
    <submittedName>
        <fullName evidence="1">PD-(D/E)XK nuclease family transposase</fullName>
    </submittedName>
</protein>
<dbReference type="Pfam" id="PF12784">
    <property type="entry name" value="PDDEXK_2"/>
    <property type="match status" value="1"/>
</dbReference>
<dbReference type="AlphaFoldDB" id="A0A9D1W2W6"/>
<organism evidence="1 2">
    <name type="scientific">Candidatus Lachnoclostridium stercoripullorum</name>
    <dbReference type="NCBI Taxonomy" id="2838635"/>
    <lineage>
        <taxon>Bacteria</taxon>
        <taxon>Bacillati</taxon>
        <taxon>Bacillota</taxon>
        <taxon>Clostridia</taxon>
        <taxon>Lachnospirales</taxon>
        <taxon>Lachnospiraceae</taxon>
    </lineage>
</organism>
<dbReference type="EMBL" id="DXEU01000038">
    <property type="protein sequence ID" value="HIX51584.1"/>
    <property type="molecule type" value="Genomic_DNA"/>
</dbReference>
<feature type="non-terminal residue" evidence="1">
    <location>
        <position position="1"/>
    </location>
</feature>
<reference evidence="1" key="2">
    <citation type="submission" date="2021-04" db="EMBL/GenBank/DDBJ databases">
        <authorList>
            <person name="Gilroy R."/>
        </authorList>
    </citation>
    <scope>NUCLEOTIDE SEQUENCE</scope>
    <source>
        <strain evidence="1">ChiGjej4B4-12881</strain>
    </source>
</reference>
<dbReference type="Proteomes" id="UP000886780">
    <property type="component" value="Unassembled WGS sequence"/>
</dbReference>
<reference evidence="1" key="1">
    <citation type="journal article" date="2021" name="PeerJ">
        <title>Extensive microbial diversity within the chicken gut microbiome revealed by metagenomics and culture.</title>
        <authorList>
            <person name="Gilroy R."/>
            <person name="Ravi A."/>
            <person name="Getino M."/>
            <person name="Pursley I."/>
            <person name="Horton D.L."/>
            <person name="Alikhan N.F."/>
            <person name="Baker D."/>
            <person name="Gharbi K."/>
            <person name="Hall N."/>
            <person name="Watson M."/>
            <person name="Adriaenssens E.M."/>
            <person name="Foster-Nyarko E."/>
            <person name="Jarju S."/>
            <person name="Secka A."/>
            <person name="Antonio M."/>
            <person name="Oren A."/>
            <person name="Chaudhuri R.R."/>
            <person name="La Ragione R."/>
            <person name="Hildebrand F."/>
            <person name="Pallen M.J."/>
        </authorList>
    </citation>
    <scope>NUCLEOTIDE SEQUENCE</scope>
    <source>
        <strain evidence="1">ChiGjej4B4-12881</strain>
    </source>
</reference>
<sequence>ERKCTEYILQVIMGIGGLQVLEQVLQMDFKNLQGRSAILDCVARDQRGKLYNVEIQQKSEGASPKRARYHAGLMDMNVLERGQDFDRLPECHVIFITEKDTLGYGQPIYHIERRIRENGENFRDESHIVYVNSSSREETELGRLMHDFHCKSASEMYSEVLSGRVRTLKETEEGIEEMCRELEELYQMGMMDGRAEGRSEGIALGRAEGRNEGIALGKAEGRAEGRTEGRAEGERMAKKEIVFSMAEKELPVERIAELVKVSVQQVQEWLTGKADIAR</sequence>
<comment type="caution">
    <text evidence="1">The sequence shown here is derived from an EMBL/GenBank/DDBJ whole genome shotgun (WGS) entry which is preliminary data.</text>
</comment>
<accession>A0A9D1W2W6</accession>
<proteinExistence type="predicted"/>
<evidence type="ECO:0000313" key="2">
    <source>
        <dbReference type="Proteomes" id="UP000886780"/>
    </source>
</evidence>